<keyword evidence="1" id="KW-0812">Transmembrane</keyword>
<accession>A0A2S8A8H0</accession>
<keyword evidence="1" id="KW-1133">Transmembrane helix</keyword>
<dbReference type="AlphaFoldDB" id="A0A2S8A8H0"/>
<name>A0A2S8A8H0_9FLAO</name>
<dbReference type="Proteomes" id="UP000238042">
    <property type="component" value="Unassembled WGS sequence"/>
</dbReference>
<evidence type="ECO:0000313" key="2">
    <source>
        <dbReference type="EMBL" id="PQL90853.1"/>
    </source>
</evidence>
<sequence length="169" mass="20211">MKLQNTYIKQKVAFINIMLLIVLLICLMLNYLNINILKKEDDIIVIISLLALLYMSYLGCPYFKYDSEGETLILKNEKSFFPTFLVREKQSDFPKRKLKKFAIKNKFLLKKRLEIYIFSTRVQTGQTKIYFDISYLTKKQIKDLNFSLNKVINDNQQFLEEKQRKQIEV</sequence>
<gene>
    <name evidence="2" type="ORF">C4S77_10400</name>
</gene>
<keyword evidence="1" id="KW-0472">Membrane</keyword>
<evidence type="ECO:0000313" key="3">
    <source>
        <dbReference type="Proteomes" id="UP000238042"/>
    </source>
</evidence>
<comment type="caution">
    <text evidence="2">The sequence shown here is derived from an EMBL/GenBank/DDBJ whole genome shotgun (WGS) entry which is preliminary data.</text>
</comment>
<feature type="transmembrane region" description="Helical" evidence="1">
    <location>
        <begin position="43"/>
        <end position="63"/>
    </location>
</feature>
<protein>
    <submittedName>
        <fullName evidence="2">Uncharacterized protein</fullName>
    </submittedName>
</protein>
<proteinExistence type="predicted"/>
<evidence type="ECO:0000256" key="1">
    <source>
        <dbReference type="SAM" id="Phobius"/>
    </source>
</evidence>
<dbReference type="EMBL" id="PSZM01000045">
    <property type="protein sequence ID" value="PQL90853.1"/>
    <property type="molecule type" value="Genomic_DNA"/>
</dbReference>
<reference evidence="2 3" key="1">
    <citation type="submission" date="2018-02" db="EMBL/GenBank/DDBJ databases">
        <title>Genome sequences of Apibacter spp., gut symbionts of Asian honey bees.</title>
        <authorList>
            <person name="Kwong W.K."/>
            <person name="Steele M.I."/>
            <person name="Moran N.A."/>
        </authorList>
    </citation>
    <scope>NUCLEOTIDE SEQUENCE [LARGE SCALE GENOMIC DNA]</scope>
    <source>
        <strain evidence="3">wkB301</strain>
    </source>
</reference>
<keyword evidence="3" id="KW-1185">Reference proteome</keyword>
<dbReference type="OrthoDB" id="1452926at2"/>
<organism evidence="2 3">
    <name type="scientific">Apibacter adventoris</name>
    <dbReference type="NCBI Taxonomy" id="1679466"/>
    <lineage>
        <taxon>Bacteria</taxon>
        <taxon>Pseudomonadati</taxon>
        <taxon>Bacteroidota</taxon>
        <taxon>Flavobacteriia</taxon>
        <taxon>Flavobacteriales</taxon>
        <taxon>Weeksellaceae</taxon>
        <taxon>Apibacter</taxon>
    </lineage>
</organism>
<dbReference type="RefSeq" id="WP_105247486.1">
    <property type="nucleotide sequence ID" value="NZ_PSZM01000045.1"/>
</dbReference>
<feature type="transmembrane region" description="Helical" evidence="1">
    <location>
        <begin position="12"/>
        <end position="31"/>
    </location>
</feature>